<dbReference type="AlphaFoldDB" id="Q9G914"/>
<keyword evidence="1" id="KW-0496">Mitochondrion</keyword>
<evidence type="ECO:0000313" key="1">
    <source>
        <dbReference type="EMBL" id="AAG18391.1"/>
    </source>
</evidence>
<sequence length="211" mass="24734">MNKLENKKIFKNLILKNKVKPYVRAYLSDNIFVLDNNGVSTILLNNTEEPLLPKEKLFVHQNQKSLRLFSPVVDFFTPKATKRILKLNKLLNKNISQTKQIIMLIKPKKTGYIVITCTGTIAFIFQNEIFESIKKLFQNLKNSTLITTFLFLQNLHELNNIFVLKLTASLIDIKLKKKKIHVKKEIFKKKPLNKKIKKLFKFKINLIYTTN</sequence>
<accession>Q9G914</accession>
<proteinExistence type="predicted"/>
<dbReference type="RefSeq" id="NP_066425.1">
    <property type="nucleotide sequence ID" value="NC_002571.1"/>
</dbReference>
<dbReference type="EMBL" id="AF287134">
    <property type="protein sequence ID" value="AAG18391.1"/>
    <property type="molecule type" value="Genomic_DNA"/>
</dbReference>
<reference evidence="1" key="1">
    <citation type="submission" date="2000-07" db="EMBL/GenBank/DDBJ databases">
        <title>Phylogenetic relationships of stramenopile algae, based on complete mitochondrial genome sequences.</title>
        <authorList>
            <person name="Burger G."/>
            <person name="Lang B.F."/>
            <person name="Gray W.M.M.W."/>
        </authorList>
    </citation>
    <scope>NUCLEOTIDE SEQUENCE</scope>
</reference>
<geneLocation type="mitochondrion" evidence="1"/>
<name>Q9G914_OCHDN</name>
<organism evidence="1">
    <name type="scientific">Ochromonas danica</name>
    <name type="common">Golden alga</name>
    <name type="synonym">Chlorochromonas danica</name>
    <dbReference type="NCBI Taxonomy" id="2986"/>
    <lineage>
        <taxon>Eukaryota</taxon>
        <taxon>Sar</taxon>
        <taxon>Stramenopiles</taxon>
        <taxon>Ochrophyta</taxon>
        <taxon>Chrysophyceae</taxon>
        <taxon>Chromulinales</taxon>
        <taxon>Chromulinaceae</taxon>
        <taxon>Ochromonas</taxon>
    </lineage>
</organism>
<dbReference type="GeneID" id="1501650"/>
<protein>
    <submittedName>
        <fullName evidence="1">Orf211</fullName>
    </submittedName>
</protein>